<organism evidence="1">
    <name type="scientific">Anguilla anguilla</name>
    <name type="common">European freshwater eel</name>
    <name type="synonym">Muraena anguilla</name>
    <dbReference type="NCBI Taxonomy" id="7936"/>
    <lineage>
        <taxon>Eukaryota</taxon>
        <taxon>Metazoa</taxon>
        <taxon>Chordata</taxon>
        <taxon>Craniata</taxon>
        <taxon>Vertebrata</taxon>
        <taxon>Euteleostomi</taxon>
        <taxon>Actinopterygii</taxon>
        <taxon>Neopterygii</taxon>
        <taxon>Teleostei</taxon>
        <taxon>Anguilliformes</taxon>
        <taxon>Anguillidae</taxon>
        <taxon>Anguilla</taxon>
    </lineage>
</organism>
<reference evidence="1" key="1">
    <citation type="submission" date="2014-11" db="EMBL/GenBank/DDBJ databases">
        <authorList>
            <person name="Amaro Gonzalez C."/>
        </authorList>
    </citation>
    <scope>NUCLEOTIDE SEQUENCE</scope>
</reference>
<protein>
    <submittedName>
        <fullName evidence="1">Uncharacterized protein</fullName>
    </submittedName>
</protein>
<accession>A0A0E9S8K6</accession>
<proteinExistence type="predicted"/>
<dbReference type="AlphaFoldDB" id="A0A0E9S8K6"/>
<dbReference type="EMBL" id="GBXM01071020">
    <property type="protein sequence ID" value="JAH37557.1"/>
    <property type="molecule type" value="Transcribed_RNA"/>
</dbReference>
<sequence>MVTAVVSGAPSVALAGAVNLPQCKWVLAV</sequence>
<name>A0A0E9S8K6_ANGAN</name>
<reference evidence="1" key="2">
    <citation type="journal article" date="2015" name="Fish Shellfish Immunol.">
        <title>Early steps in the European eel (Anguilla anguilla)-Vibrio vulnificus interaction in the gills: Role of the RtxA13 toxin.</title>
        <authorList>
            <person name="Callol A."/>
            <person name="Pajuelo D."/>
            <person name="Ebbesson L."/>
            <person name="Teles M."/>
            <person name="MacKenzie S."/>
            <person name="Amaro C."/>
        </authorList>
    </citation>
    <scope>NUCLEOTIDE SEQUENCE</scope>
</reference>
<evidence type="ECO:0000313" key="1">
    <source>
        <dbReference type="EMBL" id="JAH37557.1"/>
    </source>
</evidence>